<dbReference type="Pfam" id="PF00535">
    <property type="entry name" value="Glycos_transf_2"/>
    <property type="match status" value="1"/>
</dbReference>
<dbReference type="PANTHER" id="PTHR22916:SF3">
    <property type="entry name" value="UDP-GLCNAC:BETAGAL BETA-1,3-N-ACETYLGLUCOSAMINYLTRANSFERASE-LIKE PROTEIN 1"/>
    <property type="match status" value="1"/>
</dbReference>
<dbReference type="SUPFAM" id="SSF53448">
    <property type="entry name" value="Nucleotide-diphospho-sugar transferases"/>
    <property type="match status" value="1"/>
</dbReference>
<dbReference type="InterPro" id="IPR001173">
    <property type="entry name" value="Glyco_trans_2-like"/>
</dbReference>
<comment type="caution">
    <text evidence="2">The sequence shown here is derived from an EMBL/GenBank/DDBJ whole genome shotgun (WGS) entry which is preliminary data.</text>
</comment>
<organism evidence="2">
    <name type="scientific">human gut metagenome</name>
    <dbReference type="NCBI Taxonomy" id="408170"/>
    <lineage>
        <taxon>unclassified sequences</taxon>
        <taxon>metagenomes</taxon>
        <taxon>organismal metagenomes</taxon>
    </lineage>
</organism>
<gene>
    <name evidence="2" type="ORF">OBE_03516</name>
</gene>
<sequence length="151" mass="17264">MKMTACKVSIIVPVYNTSKYLKNCTDSLLAQTLNEIEIIAVNDGSTDKSFEILKEYQALYPNKVYVYNTENMGVSHARNFGVTKSSGQYLWFVDSDDSVEPNACEELYNKATKDNNDLVLFSRYDVNAETNEKIGNRTFHYNQNFKLSEKP</sequence>
<reference evidence="2" key="1">
    <citation type="journal article" date="2013" name="Environ. Microbiol.">
        <title>Microbiota from the distal guts of lean and obese adolescents exhibit partial functional redundancy besides clear differences in community structure.</title>
        <authorList>
            <person name="Ferrer M."/>
            <person name="Ruiz A."/>
            <person name="Lanza F."/>
            <person name="Haange S.B."/>
            <person name="Oberbach A."/>
            <person name="Till H."/>
            <person name="Bargiela R."/>
            <person name="Campoy C."/>
            <person name="Segura M.T."/>
            <person name="Richter M."/>
            <person name="von Bergen M."/>
            <person name="Seifert J."/>
            <person name="Suarez A."/>
        </authorList>
    </citation>
    <scope>NUCLEOTIDE SEQUENCE</scope>
</reference>
<dbReference type="CDD" id="cd00761">
    <property type="entry name" value="Glyco_tranf_GTA_type"/>
    <property type="match status" value="1"/>
</dbReference>
<dbReference type="InterPro" id="IPR029044">
    <property type="entry name" value="Nucleotide-diphossugar_trans"/>
</dbReference>
<dbReference type="EMBL" id="AJWZ01002354">
    <property type="protein sequence ID" value="EKC71189.1"/>
    <property type="molecule type" value="Genomic_DNA"/>
</dbReference>
<feature type="non-terminal residue" evidence="2">
    <location>
        <position position="151"/>
    </location>
</feature>
<dbReference type="Gene3D" id="3.90.550.10">
    <property type="entry name" value="Spore Coat Polysaccharide Biosynthesis Protein SpsA, Chain A"/>
    <property type="match status" value="1"/>
</dbReference>
<accession>K1TU56</accession>
<protein>
    <submittedName>
        <fullName evidence="2">Glycosyltransferases involved in cell wall biogenesis</fullName>
    </submittedName>
</protein>
<proteinExistence type="predicted"/>
<evidence type="ECO:0000313" key="2">
    <source>
        <dbReference type="EMBL" id="EKC71189.1"/>
    </source>
</evidence>
<feature type="domain" description="Glycosyltransferase 2-like" evidence="1">
    <location>
        <begin position="9"/>
        <end position="139"/>
    </location>
</feature>
<dbReference type="PANTHER" id="PTHR22916">
    <property type="entry name" value="GLYCOSYLTRANSFERASE"/>
    <property type="match status" value="1"/>
</dbReference>
<evidence type="ECO:0000259" key="1">
    <source>
        <dbReference type="Pfam" id="PF00535"/>
    </source>
</evidence>
<dbReference type="GO" id="GO:0016758">
    <property type="term" value="F:hexosyltransferase activity"/>
    <property type="evidence" value="ECO:0007669"/>
    <property type="project" value="UniProtKB-ARBA"/>
</dbReference>
<keyword evidence="2" id="KW-0808">Transferase</keyword>
<dbReference type="AlphaFoldDB" id="K1TU56"/>
<name>K1TU56_9ZZZZ</name>